<dbReference type="SUPFAM" id="SSF81296">
    <property type="entry name" value="E set domains"/>
    <property type="match status" value="1"/>
</dbReference>
<dbReference type="InterPro" id="IPR014756">
    <property type="entry name" value="Ig_E-set"/>
</dbReference>
<dbReference type="PROSITE" id="PS51257">
    <property type="entry name" value="PROKAR_LIPOPROTEIN"/>
    <property type="match status" value="1"/>
</dbReference>
<gene>
    <name evidence="3" type="ORF">ON006_16870</name>
</gene>
<proteinExistence type="predicted"/>
<sequence length="284" mass="29812">MKILILNRRLLSLMCLILSVAFITACNDDDDEVNSGEVQLLSFGPSGVKPGEEISFIGNNLDKVTSIELPGASVPSSAFLKQTAELITLNVPKETEEGLVTLKTAAGDIVSKTILSFEVPVIIKTVTAEAKPGTNVTITGEFLNWVDGVTFAPDTTVTKFVSQTMTELVVAVPVNAKTGKLVLYSGGTEPLSTETEKELVVTLPTITTLAPNPATKGKSLTITGTNLDLAEGVLFTGSAAAVTKFVSKSATQIVVTVPADAAKGKVSLITYSNVEVPSKDELKL</sequence>
<name>A0A9E8N461_9BACT</name>
<dbReference type="Pfam" id="PF01833">
    <property type="entry name" value="TIG"/>
    <property type="match status" value="1"/>
</dbReference>
<feature type="chain" id="PRO_5038769008" evidence="1">
    <location>
        <begin position="26"/>
        <end position="284"/>
    </location>
</feature>
<evidence type="ECO:0000313" key="3">
    <source>
        <dbReference type="EMBL" id="WAC09424.1"/>
    </source>
</evidence>
<feature type="signal peptide" evidence="1">
    <location>
        <begin position="1"/>
        <end position="25"/>
    </location>
</feature>
<reference evidence="3" key="1">
    <citation type="submission" date="2022-11" db="EMBL/GenBank/DDBJ databases">
        <title>Dyadobacter pollutisoli sp. nov., isolated from plastic dumped soil.</title>
        <authorList>
            <person name="Kim J.M."/>
            <person name="Kim K.R."/>
            <person name="Lee J.K."/>
            <person name="Hao L."/>
            <person name="Jeon C.O."/>
        </authorList>
    </citation>
    <scope>NUCLEOTIDE SEQUENCE</scope>
    <source>
        <strain evidence="3">U1</strain>
    </source>
</reference>
<dbReference type="Proteomes" id="UP001164653">
    <property type="component" value="Chromosome"/>
</dbReference>
<keyword evidence="4" id="KW-1185">Reference proteome</keyword>
<dbReference type="AlphaFoldDB" id="A0A9E8N461"/>
<evidence type="ECO:0000259" key="2">
    <source>
        <dbReference type="Pfam" id="PF01833"/>
    </source>
</evidence>
<dbReference type="EMBL" id="CP112998">
    <property type="protein sequence ID" value="WAC09424.1"/>
    <property type="molecule type" value="Genomic_DNA"/>
</dbReference>
<dbReference type="Gene3D" id="2.60.40.10">
    <property type="entry name" value="Immunoglobulins"/>
    <property type="match status" value="3"/>
</dbReference>
<dbReference type="InterPro" id="IPR002909">
    <property type="entry name" value="IPT_dom"/>
</dbReference>
<dbReference type="InterPro" id="IPR013783">
    <property type="entry name" value="Ig-like_fold"/>
</dbReference>
<evidence type="ECO:0000313" key="4">
    <source>
        <dbReference type="Proteomes" id="UP001164653"/>
    </source>
</evidence>
<protein>
    <submittedName>
        <fullName evidence="3">IPT/TIG domain-containing protein</fullName>
    </submittedName>
</protein>
<keyword evidence="1" id="KW-0732">Signal</keyword>
<evidence type="ECO:0000256" key="1">
    <source>
        <dbReference type="SAM" id="SignalP"/>
    </source>
</evidence>
<dbReference type="KEGG" id="dpf:ON006_16870"/>
<organism evidence="3 4">
    <name type="scientific">Dyadobacter pollutisoli</name>
    <dbReference type="NCBI Taxonomy" id="2910158"/>
    <lineage>
        <taxon>Bacteria</taxon>
        <taxon>Pseudomonadati</taxon>
        <taxon>Bacteroidota</taxon>
        <taxon>Cytophagia</taxon>
        <taxon>Cytophagales</taxon>
        <taxon>Spirosomataceae</taxon>
        <taxon>Dyadobacter</taxon>
    </lineage>
</organism>
<dbReference type="RefSeq" id="WP_244820542.1">
    <property type="nucleotide sequence ID" value="NZ_CP112998.1"/>
</dbReference>
<feature type="domain" description="IPT/TIG" evidence="2">
    <location>
        <begin position="204"/>
        <end position="267"/>
    </location>
</feature>
<accession>A0A9E8N461</accession>